<dbReference type="GO" id="GO:0004175">
    <property type="term" value="F:endopeptidase activity"/>
    <property type="evidence" value="ECO:0007669"/>
    <property type="project" value="UniProtKB-ARBA"/>
</dbReference>
<keyword evidence="1" id="KW-0812">Transmembrane</keyword>
<organism evidence="3 4">
    <name type="scientific">Clostridium manihotivorum</name>
    <dbReference type="NCBI Taxonomy" id="2320868"/>
    <lineage>
        <taxon>Bacteria</taxon>
        <taxon>Bacillati</taxon>
        <taxon>Bacillota</taxon>
        <taxon>Clostridia</taxon>
        <taxon>Eubacteriales</taxon>
        <taxon>Clostridiaceae</taxon>
        <taxon>Clostridium</taxon>
    </lineage>
</organism>
<dbReference type="Proteomes" id="UP000286268">
    <property type="component" value="Chromosome"/>
</dbReference>
<evidence type="ECO:0000256" key="1">
    <source>
        <dbReference type="SAM" id="Phobius"/>
    </source>
</evidence>
<dbReference type="KEGG" id="cmah:C1I91_12470"/>
<keyword evidence="4" id="KW-1185">Reference proteome</keyword>
<dbReference type="InterPro" id="IPR003675">
    <property type="entry name" value="Rce1/LyrA-like_dom"/>
</dbReference>
<proteinExistence type="predicted"/>
<feature type="transmembrane region" description="Helical" evidence="1">
    <location>
        <begin position="23"/>
        <end position="44"/>
    </location>
</feature>
<feature type="transmembrane region" description="Helical" evidence="1">
    <location>
        <begin position="88"/>
        <end position="109"/>
    </location>
</feature>
<evidence type="ECO:0000259" key="2">
    <source>
        <dbReference type="Pfam" id="PF02517"/>
    </source>
</evidence>
<evidence type="ECO:0000313" key="3">
    <source>
        <dbReference type="EMBL" id="QAA32388.1"/>
    </source>
</evidence>
<keyword evidence="1" id="KW-0472">Membrane</keyword>
<protein>
    <recommendedName>
        <fullName evidence="2">CAAX prenyl protease 2/Lysostaphin resistance protein A-like domain-containing protein</fullName>
    </recommendedName>
</protein>
<evidence type="ECO:0000313" key="4">
    <source>
        <dbReference type="Proteomes" id="UP000286268"/>
    </source>
</evidence>
<name>A0A3R5QTV5_9CLOT</name>
<accession>A0A3R5QTV5</accession>
<gene>
    <name evidence="3" type="ORF">C1I91_12470</name>
</gene>
<dbReference type="AlphaFoldDB" id="A0A3R5QTV5"/>
<sequence>MYNNFILFLSPIIEVFELMKKTLMLMLLVAIVIPIVIAFIERTMFPEVAKHIIKRLPFDLNNKKLVLLNIIVGTFLEELIYRQVIQAVITKFTSVPFAIIVVSIAFTLMHYSSGQFSIVFFDLLGIFVDSVLYGLIFSRSNILFSWSAHCISDLVGLLCLLI</sequence>
<keyword evidence="1" id="KW-1133">Transmembrane helix</keyword>
<dbReference type="GO" id="GO:0080120">
    <property type="term" value="P:CAAX-box protein maturation"/>
    <property type="evidence" value="ECO:0007669"/>
    <property type="project" value="UniProtKB-ARBA"/>
</dbReference>
<dbReference type="Pfam" id="PF02517">
    <property type="entry name" value="Rce1-like"/>
    <property type="match status" value="1"/>
</dbReference>
<feature type="domain" description="CAAX prenyl protease 2/Lysostaphin resistance protein A-like" evidence="2">
    <location>
        <begin position="65"/>
        <end position="154"/>
    </location>
</feature>
<feature type="transmembrane region" description="Helical" evidence="1">
    <location>
        <begin position="116"/>
        <end position="136"/>
    </location>
</feature>
<reference evidence="3 4" key="1">
    <citation type="submission" date="2018-01" db="EMBL/GenBank/DDBJ databases">
        <title>Genome Sequencing and Assembly of Anaerobacter polyendosporus strain CT4.</title>
        <authorList>
            <person name="Tachaapaikoon C."/>
            <person name="Sutheeworapong S."/>
            <person name="Jenjaroenpun P."/>
            <person name="Wongsurawat T."/>
            <person name="Nookeaw I."/>
            <person name="Cheawchanlertfa P."/>
            <person name="Kosugi A."/>
            <person name="Cheevadhanarak S."/>
            <person name="Ratanakhanokchai K."/>
        </authorList>
    </citation>
    <scope>NUCLEOTIDE SEQUENCE [LARGE SCALE GENOMIC DNA]</scope>
    <source>
        <strain evidence="3 4">CT4</strain>
    </source>
</reference>
<dbReference type="EMBL" id="CP025746">
    <property type="protein sequence ID" value="QAA32388.1"/>
    <property type="molecule type" value="Genomic_DNA"/>
</dbReference>